<dbReference type="Pfam" id="PF01553">
    <property type="entry name" value="Acyltransferase"/>
    <property type="match status" value="1"/>
</dbReference>
<keyword evidence="2" id="KW-0808">Transferase</keyword>
<evidence type="ECO:0000313" key="5">
    <source>
        <dbReference type="EMBL" id="MCA6074818.1"/>
    </source>
</evidence>
<accession>A0A9X1KXJ6</accession>
<feature type="domain" description="Phospholipid/glycerol acyltransferase" evidence="4">
    <location>
        <begin position="29"/>
        <end position="146"/>
    </location>
</feature>
<dbReference type="EMBL" id="JAIXNE010000002">
    <property type="protein sequence ID" value="MCA6074818.1"/>
    <property type="molecule type" value="Genomic_DNA"/>
</dbReference>
<comment type="caution">
    <text evidence="6">The sequence shown here is derived from an EMBL/GenBank/DDBJ whole genome shotgun (WGS) entry which is preliminary data.</text>
</comment>
<dbReference type="PANTHER" id="PTHR10434:SF9">
    <property type="entry name" value="PHOSPHOLIPID_GLYCEROL ACYLTRANSFERASE DOMAIN-CONTAINING PROTEIN"/>
    <property type="match status" value="1"/>
</dbReference>
<sequence>MVKAFFRFLFKIKGWKLAPGIPKDAHNCIMLAAPHTSNWDFIYAIAALDMLGIKVRFTIKKEFNRFPLGPMISSMGALWIDRSPRKAGEERPSMTEVMADFFNHEENLPLAVLVTAEGTRSRVTKWKTGFYHTALKAGVPLCLSYLDYRDKIAGIGLCFMPTGNIEEDMRIIMDFYADKSPRHPEKFTLDHRYR</sequence>
<dbReference type="SUPFAM" id="SSF69593">
    <property type="entry name" value="Glycerol-3-phosphate (1)-acyltransferase"/>
    <property type="match status" value="1"/>
</dbReference>
<dbReference type="SMART" id="SM00563">
    <property type="entry name" value="PlsC"/>
    <property type="match status" value="1"/>
</dbReference>
<evidence type="ECO:0000313" key="6">
    <source>
        <dbReference type="EMBL" id="MCA6075995.1"/>
    </source>
</evidence>
<evidence type="ECO:0000256" key="1">
    <source>
        <dbReference type="ARBA" id="ARBA00005189"/>
    </source>
</evidence>
<dbReference type="Proteomes" id="UP001139409">
    <property type="component" value="Unassembled WGS sequence"/>
</dbReference>
<dbReference type="EMBL" id="JAIXNE010000003">
    <property type="protein sequence ID" value="MCA6075995.1"/>
    <property type="molecule type" value="Genomic_DNA"/>
</dbReference>
<dbReference type="AlphaFoldDB" id="A0A9X1KXJ6"/>
<keyword evidence="3 6" id="KW-0012">Acyltransferase</keyword>
<dbReference type="RefSeq" id="WP_225697929.1">
    <property type="nucleotide sequence ID" value="NZ_JAIXNE010000002.1"/>
</dbReference>
<protein>
    <submittedName>
        <fullName evidence="6">1-acyl-sn-glycerol-3-phosphate acyltransferase</fullName>
    </submittedName>
</protein>
<dbReference type="GO" id="GO:0003841">
    <property type="term" value="F:1-acylglycerol-3-phosphate O-acyltransferase activity"/>
    <property type="evidence" value="ECO:0007669"/>
    <property type="project" value="TreeGrafter"/>
</dbReference>
<evidence type="ECO:0000256" key="3">
    <source>
        <dbReference type="ARBA" id="ARBA00023315"/>
    </source>
</evidence>
<reference evidence="6" key="1">
    <citation type="submission" date="2021-09" db="EMBL/GenBank/DDBJ databases">
        <title>Fulvivirga sp. isolated from coastal sediment.</title>
        <authorList>
            <person name="Yu H."/>
        </authorList>
    </citation>
    <scope>NUCLEOTIDE SEQUENCE</scope>
    <source>
        <strain evidence="6">1062</strain>
    </source>
</reference>
<dbReference type="GO" id="GO:0006654">
    <property type="term" value="P:phosphatidic acid biosynthetic process"/>
    <property type="evidence" value="ECO:0007669"/>
    <property type="project" value="TreeGrafter"/>
</dbReference>
<comment type="pathway">
    <text evidence="1">Lipid metabolism.</text>
</comment>
<proteinExistence type="predicted"/>
<evidence type="ECO:0000313" key="7">
    <source>
        <dbReference type="EMBL" id="MCA6077123.1"/>
    </source>
</evidence>
<evidence type="ECO:0000256" key="2">
    <source>
        <dbReference type="ARBA" id="ARBA00022679"/>
    </source>
</evidence>
<evidence type="ECO:0000313" key="8">
    <source>
        <dbReference type="Proteomes" id="UP001139409"/>
    </source>
</evidence>
<dbReference type="PANTHER" id="PTHR10434">
    <property type="entry name" value="1-ACYL-SN-GLYCEROL-3-PHOSPHATE ACYLTRANSFERASE"/>
    <property type="match status" value="1"/>
</dbReference>
<gene>
    <name evidence="5" type="ORF">LDX50_08045</name>
    <name evidence="6" type="ORF">LDX50_14015</name>
    <name evidence="7" type="ORF">LDX50_19735</name>
</gene>
<keyword evidence="8" id="KW-1185">Reference proteome</keyword>
<evidence type="ECO:0000259" key="4">
    <source>
        <dbReference type="SMART" id="SM00563"/>
    </source>
</evidence>
<dbReference type="InterPro" id="IPR002123">
    <property type="entry name" value="Plipid/glycerol_acylTrfase"/>
</dbReference>
<name>A0A9X1KXJ6_9BACT</name>
<organism evidence="6 8">
    <name type="scientific">Fulvivirga sedimenti</name>
    <dbReference type="NCBI Taxonomy" id="2879465"/>
    <lineage>
        <taxon>Bacteria</taxon>
        <taxon>Pseudomonadati</taxon>
        <taxon>Bacteroidota</taxon>
        <taxon>Cytophagia</taxon>
        <taxon>Cytophagales</taxon>
        <taxon>Fulvivirgaceae</taxon>
        <taxon>Fulvivirga</taxon>
    </lineage>
</organism>
<dbReference type="EMBL" id="JAIXNE010000004">
    <property type="protein sequence ID" value="MCA6077123.1"/>
    <property type="molecule type" value="Genomic_DNA"/>
</dbReference>